<proteinExistence type="inferred from homology"/>
<dbReference type="SUPFAM" id="SSF56752">
    <property type="entry name" value="D-aminoacid aminotransferase-like PLP-dependent enzymes"/>
    <property type="match status" value="1"/>
</dbReference>
<evidence type="ECO:0000256" key="4">
    <source>
        <dbReference type="ARBA" id="ARBA00022898"/>
    </source>
</evidence>
<dbReference type="FunFam" id="3.20.10.10:FF:000002">
    <property type="entry name" value="D-alanine aminotransferase"/>
    <property type="match status" value="1"/>
</dbReference>
<evidence type="ECO:0000313" key="8">
    <source>
        <dbReference type="Proteomes" id="UP000032512"/>
    </source>
</evidence>
<dbReference type="GO" id="GO:0016829">
    <property type="term" value="F:lyase activity"/>
    <property type="evidence" value="ECO:0007669"/>
    <property type="project" value="UniProtKB-KW"/>
</dbReference>
<dbReference type="PANTHER" id="PTHR42743:SF11">
    <property type="entry name" value="AMINODEOXYCHORISMATE LYASE"/>
    <property type="match status" value="1"/>
</dbReference>
<organism evidence="7 8">
    <name type="scientific">Mesobacillus subterraneus</name>
    <dbReference type="NCBI Taxonomy" id="285983"/>
    <lineage>
        <taxon>Bacteria</taxon>
        <taxon>Bacillati</taxon>
        <taxon>Bacillota</taxon>
        <taxon>Bacilli</taxon>
        <taxon>Bacillales</taxon>
        <taxon>Bacillaceae</taxon>
        <taxon>Mesobacillus</taxon>
    </lineage>
</organism>
<evidence type="ECO:0000313" key="7">
    <source>
        <dbReference type="EMBL" id="KIY22930.1"/>
    </source>
</evidence>
<comment type="subunit">
    <text evidence="3">Homodimer.</text>
</comment>
<dbReference type="RefSeq" id="WP_044391973.1">
    <property type="nucleotide sequence ID" value="NZ_JXIQ01000031.1"/>
</dbReference>
<dbReference type="GO" id="GO:0046394">
    <property type="term" value="P:carboxylic acid biosynthetic process"/>
    <property type="evidence" value="ECO:0007669"/>
    <property type="project" value="UniProtKB-ARBA"/>
</dbReference>
<evidence type="ECO:0000256" key="3">
    <source>
        <dbReference type="ARBA" id="ARBA00011738"/>
    </source>
</evidence>
<dbReference type="InterPro" id="IPR043131">
    <property type="entry name" value="BCAT-like_N"/>
</dbReference>
<keyword evidence="7" id="KW-0456">Lyase</keyword>
<evidence type="ECO:0000256" key="2">
    <source>
        <dbReference type="ARBA" id="ARBA00009320"/>
    </source>
</evidence>
<dbReference type="InterPro" id="IPR050571">
    <property type="entry name" value="Class-IV_PLP-Dep_Aminotrnsfr"/>
</dbReference>
<dbReference type="OrthoDB" id="9805628at2"/>
<dbReference type="Pfam" id="PF01063">
    <property type="entry name" value="Aminotran_4"/>
    <property type="match status" value="1"/>
</dbReference>
<dbReference type="EMBL" id="JXIQ01000031">
    <property type="protein sequence ID" value="KIY22930.1"/>
    <property type="molecule type" value="Genomic_DNA"/>
</dbReference>
<dbReference type="InterPro" id="IPR018300">
    <property type="entry name" value="Aminotrans_IV_CS"/>
</dbReference>
<dbReference type="GO" id="GO:0008652">
    <property type="term" value="P:amino acid biosynthetic process"/>
    <property type="evidence" value="ECO:0007669"/>
    <property type="project" value="UniProtKB-ARBA"/>
</dbReference>
<sequence>MKLYLNGRFVDHRDAAISPFDHGFLYGLGVFETFRIYNGHPFLLDDHLERLNASLAILDFEAEFTRENALKILKGLLAENALRDAYIRFNVSAGNAEIGLQTESYKAPNVIVFAKPLPPAGEMYEKQAVLLELRRNTPEGIARLKSHHYLNNVLAKREAGPAMDTEGIFLNEDGFMAEGIVSNLFWFKEGVLFTPAVDTGILNGITRRFVIEIARTAGIEVREGFYKKEAVQGADEIFLTNSIQEIVPVTSFSRKSFPGKFGEVVQSLFGRYKAQRETLWSRTQLDGRQAK</sequence>
<dbReference type="InterPro" id="IPR001544">
    <property type="entry name" value="Aminotrans_IV"/>
</dbReference>
<dbReference type="Gene3D" id="3.20.10.10">
    <property type="entry name" value="D-amino Acid Aminotransferase, subunit A, domain 2"/>
    <property type="match status" value="1"/>
</dbReference>
<dbReference type="PANTHER" id="PTHR42743">
    <property type="entry name" value="AMINO-ACID AMINOTRANSFERASE"/>
    <property type="match status" value="1"/>
</dbReference>
<dbReference type="Gene3D" id="3.30.470.10">
    <property type="match status" value="1"/>
</dbReference>
<dbReference type="InterPro" id="IPR043132">
    <property type="entry name" value="BCAT-like_C"/>
</dbReference>
<dbReference type="NCBIfam" id="NF005800">
    <property type="entry name" value="PRK07650.1"/>
    <property type="match status" value="1"/>
</dbReference>
<comment type="caution">
    <text evidence="7">The sequence shown here is derived from an EMBL/GenBank/DDBJ whole genome shotgun (WGS) entry which is preliminary data.</text>
</comment>
<evidence type="ECO:0000256" key="1">
    <source>
        <dbReference type="ARBA" id="ARBA00001933"/>
    </source>
</evidence>
<protein>
    <submittedName>
        <fullName evidence="7">4-amino-4-deoxychorismate lyase</fullName>
    </submittedName>
</protein>
<name>A0A0D6ZCC9_9BACI</name>
<comment type="cofactor">
    <cofactor evidence="1 6">
        <name>pyridoxal 5'-phosphate</name>
        <dbReference type="ChEBI" id="CHEBI:597326"/>
    </cofactor>
</comment>
<reference evidence="7 8" key="1">
    <citation type="submission" date="2015-01" db="EMBL/GenBank/DDBJ databases">
        <title>Draft genome sequences of the supercritical CO2 tolerant bacteria Bacillus subterraneus MITOT1 and Bacillus cereus MIT0214.</title>
        <authorList>
            <person name="Peet K.C."/>
            <person name="Thompson J.R."/>
        </authorList>
    </citation>
    <scope>NUCLEOTIDE SEQUENCE [LARGE SCALE GENOMIC DNA]</scope>
    <source>
        <strain evidence="7 8">MITOT1</strain>
    </source>
</reference>
<keyword evidence="8" id="KW-1185">Reference proteome</keyword>
<accession>A0A0D6ZCC9</accession>
<gene>
    <name evidence="7" type="ORF">UB32_05680</name>
</gene>
<keyword evidence="4 6" id="KW-0663">Pyridoxal phosphate</keyword>
<evidence type="ECO:0000256" key="5">
    <source>
        <dbReference type="RuleBase" id="RU004106"/>
    </source>
</evidence>
<evidence type="ECO:0000256" key="6">
    <source>
        <dbReference type="RuleBase" id="RU004516"/>
    </source>
</evidence>
<dbReference type="PATRIC" id="fig|285983.3.peg.3688"/>
<dbReference type="PROSITE" id="PS00770">
    <property type="entry name" value="AA_TRANSFER_CLASS_4"/>
    <property type="match status" value="1"/>
</dbReference>
<dbReference type="GO" id="GO:0005829">
    <property type="term" value="C:cytosol"/>
    <property type="evidence" value="ECO:0007669"/>
    <property type="project" value="TreeGrafter"/>
</dbReference>
<dbReference type="AlphaFoldDB" id="A0A0D6ZCC9"/>
<dbReference type="Proteomes" id="UP000032512">
    <property type="component" value="Unassembled WGS sequence"/>
</dbReference>
<comment type="similarity">
    <text evidence="2 5">Belongs to the class-IV pyridoxal-phosphate-dependent aminotransferase family.</text>
</comment>
<dbReference type="InterPro" id="IPR036038">
    <property type="entry name" value="Aminotransferase-like"/>
</dbReference>
<dbReference type="CDD" id="cd00449">
    <property type="entry name" value="PLPDE_IV"/>
    <property type="match status" value="1"/>
</dbReference>